<keyword evidence="3" id="KW-1185">Reference proteome</keyword>
<dbReference type="Proteomes" id="UP001596422">
    <property type="component" value="Unassembled WGS sequence"/>
</dbReference>
<sequence length="397" mass="43592">MRTIVKQLLGIAMLCWTALGFASEQAVETAGYGSSRSQAITDALVQGLRQVTGVSIDSHEVMQSLSGRASVSNSDGEQFSSSFELASRGDMRLDTRGLVSRYDVLSIEQQDDGSYRADLTVHVLKYDKPGLSADSRRTLAVLPFHTDKHSFSLLGDNTAASRLEAVLRNRILDQFTQSRRINVLDREFGTEFEGEKALWLSDDAALAESARAGNVLGADYLVVGNIRDIRSNRHVKTLQLTGETITRYSGNASLDYKIILAATRQVKWSDSINLTFNDNDIRALLSRFGSTEAGITTLLAEKLSQEALANIYPIRVVAVKGNTVVLNQGGKTLSAGDRLKVFLLGDEMFDPYTKESLGQLEEQIATVKVVRVNAKTTYAKVVEGDAELIETNFIVRR</sequence>
<dbReference type="Gene3D" id="3.40.50.10610">
    <property type="entry name" value="ABC-type transport auxiliary lipoprotein component"/>
    <property type="match status" value="1"/>
</dbReference>
<accession>A0ABW2A360</accession>
<reference evidence="3" key="1">
    <citation type="journal article" date="2019" name="Int. J. Syst. Evol. Microbiol.">
        <title>The Global Catalogue of Microorganisms (GCM) 10K type strain sequencing project: providing services to taxonomists for standard genome sequencing and annotation.</title>
        <authorList>
            <consortium name="The Broad Institute Genomics Platform"/>
            <consortium name="The Broad Institute Genome Sequencing Center for Infectious Disease"/>
            <person name="Wu L."/>
            <person name="Ma J."/>
        </authorList>
    </citation>
    <scope>NUCLEOTIDE SEQUENCE [LARGE SCALE GENOMIC DNA]</scope>
    <source>
        <strain evidence="3">NBRC 111756</strain>
    </source>
</reference>
<gene>
    <name evidence="2" type="ORF">ACFQDL_18945</name>
</gene>
<comment type="caution">
    <text evidence="2">The sequence shown here is derived from an EMBL/GenBank/DDBJ whole genome shotgun (WGS) entry which is preliminary data.</text>
</comment>
<name>A0ABW2A360_9GAMM</name>
<keyword evidence="1" id="KW-0732">Signal</keyword>
<evidence type="ECO:0008006" key="4">
    <source>
        <dbReference type="Google" id="ProtNLM"/>
    </source>
</evidence>
<protein>
    <recommendedName>
        <fullName evidence="4">Curli production assembly/transport component CsgG</fullName>
    </recommendedName>
</protein>
<feature type="chain" id="PRO_5047068749" description="Curli production assembly/transport component CsgG" evidence="1">
    <location>
        <begin position="23"/>
        <end position="397"/>
    </location>
</feature>
<dbReference type="EMBL" id="JBHSWE010000001">
    <property type="protein sequence ID" value="MFC6671907.1"/>
    <property type="molecule type" value="Genomic_DNA"/>
</dbReference>
<proteinExistence type="predicted"/>
<organism evidence="2 3">
    <name type="scientific">Marinobacterium aestuariivivens</name>
    <dbReference type="NCBI Taxonomy" id="1698799"/>
    <lineage>
        <taxon>Bacteria</taxon>
        <taxon>Pseudomonadati</taxon>
        <taxon>Pseudomonadota</taxon>
        <taxon>Gammaproteobacteria</taxon>
        <taxon>Oceanospirillales</taxon>
        <taxon>Oceanospirillaceae</taxon>
        <taxon>Marinobacterium</taxon>
    </lineage>
</organism>
<feature type="signal peptide" evidence="1">
    <location>
        <begin position="1"/>
        <end position="22"/>
    </location>
</feature>
<evidence type="ECO:0000313" key="2">
    <source>
        <dbReference type="EMBL" id="MFC6671907.1"/>
    </source>
</evidence>
<evidence type="ECO:0000313" key="3">
    <source>
        <dbReference type="Proteomes" id="UP001596422"/>
    </source>
</evidence>
<dbReference type="RefSeq" id="WP_379910384.1">
    <property type="nucleotide sequence ID" value="NZ_JBHSWE010000001.1"/>
</dbReference>
<evidence type="ECO:0000256" key="1">
    <source>
        <dbReference type="SAM" id="SignalP"/>
    </source>
</evidence>